<dbReference type="Pfam" id="PF07690">
    <property type="entry name" value="MFS_1"/>
    <property type="match status" value="1"/>
</dbReference>
<comment type="subcellular location">
    <subcellularLocation>
        <location evidence="1">Membrane</location>
        <topology evidence="1">Multi-pass membrane protein</topology>
    </subcellularLocation>
</comment>
<dbReference type="OrthoDB" id="6509908at2759"/>
<feature type="transmembrane region" description="Helical" evidence="3">
    <location>
        <begin position="60"/>
        <end position="83"/>
    </location>
</feature>
<dbReference type="Proteomes" id="UP000813824">
    <property type="component" value="Unassembled WGS sequence"/>
</dbReference>
<dbReference type="Gene3D" id="1.20.1250.20">
    <property type="entry name" value="MFS general substrate transporter like domains"/>
    <property type="match status" value="2"/>
</dbReference>
<dbReference type="InterPro" id="IPR036259">
    <property type="entry name" value="MFS_trans_sf"/>
</dbReference>
<dbReference type="InterPro" id="IPR011701">
    <property type="entry name" value="MFS"/>
</dbReference>
<feature type="transmembrane region" description="Helical" evidence="3">
    <location>
        <begin position="329"/>
        <end position="349"/>
    </location>
</feature>
<keyword evidence="6" id="KW-1185">Reference proteome</keyword>
<dbReference type="AlphaFoldDB" id="A0A8K0USY9"/>
<feature type="transmembrane region" description="Helical" evidence="3">
    <location>
        <begin position="266"/>
        <end position="287"/>
    </location>
</feature>
<feature type="transmembrane region" description="Helical" evidence="3">
    <location>
        <begin position="355"/>
        <end position="379"/>
    </location>
</feature>
<dbReference type="GO" id="GO:0022857">
    <property type="term" value="F:transmembrane transporter activity"/>
    <property type="evidence" value="ECO:0007669"/>
    <property type="project" value="InterPro"/>
</dbReference>
<dbReference type="PANTHER" id="PTHR11360:SF177">
    <property type="entry name" value="RIBOFLAVIN TRANSPORTER MCH5"/>
    <property type="match status" value="1"/>
</dbReference>
<feature type="transmembrane region" description="Helical" evidence="3">
    <location>
        <begin position="124"/>
        <end position="147"/>
    </location>
</feature>
<feature type="domain" description="Major facilitator superfamily (MFS) profile" evidence="4">
    <location>
        <begin position="58"/>
        <end position="446"/>
    </location>
</feature>
<feature type="transmembrane region" description="Helical" evidence="3">
    <location>
        <begin position="303"/>
        <end position="322"/>
    </location>
</feature>
<keyword evidence="3" id="KW-1133">Transmembrane helix</keyword>
<feature type="transmembrane region" description="Helical" evidence="3">
    <location>
        <begin position="188"/>
        <end position="208"/>
    </location>
</feature>
<evidence type="ECO:0000256" key="3">
    <source>
        <dbReference type="SAM" id="Phobius"/>
    </source>
</evidence>
<dbReference type="InterPro" id="IPR020846">
    <property type="entry name" value="MFS_dom"/>
</dbReference>
<comment type="similarity">
    <text evidence="2">Belongs to the major facilitator superfamily. Monocarboxylate porter (TC 2.A.1.13) family.</text>
</comment>
<proteinExistence type="inferred from homology"/>
<dbReference type="EMBL" id="JAEVFJ010000009">
    <property type="protein sequence ID" value="KAH8102673.1"/>
    <property type="molecule type" value="Genomic_DNA"/>
</dbReference>
<comment type="caution">
    <text evidence="5">The sequence shown here is derived from an EMBL/GenBank/DDBJ whole genome shotgun (WGS) entry which is preliminary data.</text>
</comment>
<dbReference type="InterPro" id="IPR050327">
    <property type="entry name" value="Proton-linked_MCT"/>
</dbReference>
<evidence type="ECO:0000259" key="4">
    <source>
        <dbReference type="PROSITE" id="PS50850"/>
    </source>
</evidence>
<feature type="transmembrane region" description="Helical" evidence="3">
    <location>
        <begin position="95"/>
        <end position="112"/>
    </location>
</feature>
<keyword evidence="3" id="KW-0812">Transmembrane</keyword>
<reference evidence="5" key="1">
    <citation type="journal article" date="2021" name="New Phytol.">
        <title>Evolutionary innovations through gain and loss of genes in the ectomycorrhizal Boletales.</title>
        <authorList>
            <person name="Wu G."/>
            <person name="Miyauchi S."/>
            <person name="Morin E."/>
            <person name="Kuo A."/>
            <person name="Drula E."/>
            <person name="Varga T."/>
            <person name="Kohler A."/>
            <person name="Feng B."/>
            <person name="Cao Y."/>
            <person name="Lipzen A."/>
            <person name="Daum C."/>
            <person name="Hundley H."/>
            <person name="Pangilinan J."/>
            <person name="Johnson J."/>
            <person name="Barry K."/>
            <person name="LaButti K."/>
            <person name="Ng V."/>
            <person name="Ahrendt S."/>
            <person name="Min B."/>
            <person name="Choi I.G."/>
            <person name="Park H."/>
            <person name="Plett J.M."/>
            <person name="Magnuson J."/>
            <person name="Spatafora J.W."/>
            <person name="Nagy L.G."/>
            <person name="Henrissat B."/>
            <person name="Grigoriev I.V."/>
            <person name="Yang Z.L."/>
            <person name="Xu J."/>
            <person name="Martin F.M."/>
        </authorList>
    </citation>
    <scope>NUCLEOTIDE SEQUENCE</scope>
    <source>
        <strain evidence="5">KKN 215</strain>
    </source>
</reference>
<feature type="transmembrane region" description="Helical" evidence="3">
    <location>
        <begin position="220"/>
        <end position="240"/>
    </location>
</feature>
<evidence type="ECO:0000256" key="1">
    <source>
        <dbReference type="ARBA" id="ARBA00004141"/>
    </source>
</evidence>
<evidence type="ECO:0000313" key="6">
    <source>
        <dbReference type="Proteomes" id="UP000813824"/>
    </source>
</evidence>
<sequence length="454" mass="49192">MSFSELSDKITLIRSQATTPETSSLSDTSTVIDSDVNFKSDIRSVPCGEDLPPDGGLQAWLVLLGSFLNLFSTFGIVNSYGVFQQHYTTTLLPNSSASIISLIGSLQLALLYGMSPLIGRIFDAYGGSILLPLGSFVTVLSLIMLSFCKANNAYQFFLCQGIFFGLGNALVFPPALAVVGHWFKRRRAYAIGIAASGSALGGVIYPIMLQELIPKIGFSWAVRVTALITLACLCVSCLTMRTRLPLSRRMSFRDCMDFEGFKDWRYALSALGAFLAFYALFIPYFYIEQYALFEGVSPELAKYLLPIINAMGIPSRILPGLFADKIGPLNVLTPSMVISGLFVLILWLLSRGAVAVTMFASLYGLFSGAFVSLLPSYIATITPVEKFGARLGSIYLVVAVANLVGTPTAGAFIRTVNQHDFNSLIVFTGVLVLSGSLAFGCVRTIHSPHLRARV</sequence>
<dbReference type="PROSITE" id="PS50850">
    <property type="entry name" value="MFS"/>
    <property type="match status" value="1"/>
</dbReference>
<dbReference type="GO" id="GO:0016020">
    <property type="term" value="C:membrane"/>
    <property type="evidence" value="ECO:0007669"/>
    <property type="project" value="UniProtKB-SubCell"/>
</dbReference>
<evidence type="ECO:0000313" key="5">
    <source>
        <dbReference type="EMBL" id="KAH8102673.1"/>
    </source>
</evidence>
<dbReference type="PANTHER" id="PTHR11360">
    <property type="entry name" value="MONOCARBOXYLATE TRANSPORTER"/>
    <property type="match status" value="1"/>
</dbReference>
<organism evidence="5 6">
    <name type="scientific">Cristinia sonorae</name>
    <dbReference type="NCBI Taxonomy" id="1940300"/>
    <lineage>
        <taxon>Eukaryota</taxon>
        <taxon>Fungi</taxon>
        <taxon>Dikarya</taxon>
        <taxon>Basidiomycota</taxon>
        <taxon>Agaricomycotina</taxon>
        <taxon>Agaricomycetes</taxon>
        <taxon>Agaricomycetidae</taxon>
        <taxon>Agaricales</taxon>
        <taxon>Pleurotineae</taxon>
        <taxon>Stephanosporaceae</taxon>
        <taxon>Cristinia</taxon>
    </lineage>
</organism>
<feature type="transmembrane region" description="Helical" evidence="3">
    <location>
        <begin position="391"/>
        <end position="413"/>
    </location>
</feature>
<dbReference type="SUPFAM" id="SSF103473">
    <property type="entry name" value="MFS general substrate transporter"/>
    <property type="match status" value="1"/>
</dbReference>
<feature type="transmembrane region" description="Helical" evidence="3">
    <location>
        <begin position="153"/>
        <end position="176"/>
    </location>
</feature>
<name>A0A8K0USY9_9AGAR</name>
<evidence type="ECO:0000256" key="2">
    <source>
        <dbReference type="ARBA" id="ARBA00006727"/>
    </source>
</evidence>
<feature type="transmembrane region" description="Helical" evidence="3">
    <location>
        <begin position="425"/>
        <end position="445"/>
    </location>
</feature>
<protein>
    <submittedName>
        <fullName evidence="5">Monocarboxylate permease</fullName>
    </submittedName>
</protein>
<dbReference type="CDD" id="cd17352">
    <property type="entry name" value="MFS_MCT_SLC16"/>
    <property type="match status" value="1"/>
</dbReference>
<keyword evidence="3" id="KW-0472">Membrane</keyword>
<accession>A0A8K0USY9</accession>
<gene>
    <name evidence="5" type="ORF">BXZ70DRAFT_799336</name>
</gene>